<organism evidence="1 2">
    <name type="scientific">Desulfobacca acetoxidans (strain ATCC 700848 / DSM 11109 / ASRB2)</name>
    <dbReference type="NCBI Taxonomy" id="880072"/>
    <lineage>
        <taxon>Bacteria</taxon>
        <taxon>Pseudomonadati</taxon>
        <taxon>Thermodesulfobacteriota</taxon>
        <taxon>Desulfobaccia</taxon>
        <taxon>Desulfobaccales</taxon>
        <taxon>Desulfobaccaceae</taxon>
        <taxon>Desulfobacca</taxon>
    </lineage>
</organism>
<sequence>MDQADGFQKDPITPQMTLIDIIYRWRSTEQVFVAYEEQAGVCLRCRALFDTLAAAAEKYGLDLNRLLADLNALARISDCEKGDFP</sequence>
<gene>
    <name evidence="1" type="ordered locus">Desac_0455</name>
</gene>
<dbReference type="InterPro" id="IPR038062">
    <property type="entry name" value="ScdA-like_N_sf"/>
</dbReference>
<dbReference type="AlphaFoldDB" id="F2NF02"/>
<evidence type="ECO:0000313" key="1">
    <source>
        <dbReference type="EMBL" id="AEB08342.1"/>
    </source>
</evidence>
<dbReference type="Gene3D" id="1.10.3910.10">
    <property type="entry name" value="SP0561-like"/>
    <property type="match status" value="1"/>
</dbReference>
<reference evidence="1 2" key="1">
    <citation type="journal article" date="2011" name="Stand. Genomic Sci.">
        <title>Complete genome sequence of the acetate-degrading sulfate reducer Desulfobacca acetoxidans type strain (ASRB2).</title>
        <authorList>
            <person name="Goker M."/>
            <person name="Teshima H."/>
            <person name="Lapidus A."/>
            <person name="Nolan M."/>
            <person name="Lucas S."/>
            <person name="Hammon N."/>
            <person name="Deshpande S."/>
            <person name="Cheng J.F."/>
            <person name="Tapia R."/>
            <person name="Han C."/>
            <person name="Goodwin L."/>
            <person name="Pitluck S."/>
            <person name="Huntemann M."/>
            <person name="Liolios K."/>
            <person name="Ivanova N."/>
            <person name="Pagani I."/>
            <person name="Mavromatis K."/>
            <person name="Ovchinikova G."/>
            <person name="Pati A."/>
            <person name="Chen A."/>
            <person name="Palaniappan K."/>
            <person name="Land M."/>
            <person name="Hauser L."/>
            <person name="Brambilla E.M."/>
            <person name="Rohde M."/>
            <person name="Spring S."/>
            <person name="Detter J.C."/>
            <person name="Woyke T."/>
            <person name="Bristow J."/>
            <person name="Eisen J.A."/>
            <person name="Markowitz V."/>
            <person name="Hugenholtz P."/>
            <person name="Kyrpides N.C."/>
            <person name="Klenk H.P."/>
        </authorList>
    </citation>
    <scope>NUCLEOTIDE SEQUENCE [LARGE SCALE GENOMIC DNA]</scope>
    <source>
        <strain evidence="2">ATCC 700848 / DSM 11109 / ASRB2</strain>
    </source>
</reference>
<dbReference type="OrthoDB" id="15017at2"/>
<evidence type="ECO:0000313" key="2">
    <source>
        <dbReference type="Proteomes" id="UP000000483"/>
    </source>
</evidence>
<dbReference type="SUPFAM" id="SSF140683">
    <property type="entry name" value="SP0561-like"/>
    <property type="match status" value="1"/>
</dbReference>
<keyword evidence="2" id="KW-1185">Reference proteome</keyword>
<dbReference type="STRING" id="880072.Desac_0455"/>
<dbReference type="EMBL" id="CP002629">
    <property type="protein sequence ID" value="AEB08342.1"/>
    <property type="molecule type" value="Genomic_DNA"/>
</dbReference>
<evidence type="ECO:0008006" key="3">
    <source>
        <dbReference type="Google" id="ProtNLM"/>
    </source>
</evidence>
<reference evidence="2" key="2">
    <citation type="submission" date="2011-03" db="EMBL/GenBank/DDBJ databases">
        <title>The complete genome of Desulfobacca acetoxidans DSM 11109.</title>
        <authorList>
            <consortium name="US DOE Joint Genome Institute (JGI-PGF)"/>
            <person name="Lucas S."/>
            <person name="Copeland A."/>
            <person name="Lapidus A."/>
            <person name="Bruce D."/>
            <person name="Goodwin L."/>
            <person name="Pitluck S."/>
            <person name="Peters L."/>
            <person name="Kyrpides N."/>
            <person name="Mavromatis K."/>
            <person name="Ivanova N."/>
            <person name="Ovchinnikova G."/>
            <person name="Teshima H."/>
            <person name="Detter J.C."/>
            <person name="Han C."/>
            <person name="Land M."/>
            <person name="Hauser L."/>
            <person name="Markowitz V."/>
            <person name="Cheng J.-F."/>
            <person name="Hugenholtz P."/>
            <person name="Woyke T."/>
            <person name="Wu D."/>
            <person name="Spring S."/>
            <person name="Schueler E."/>
            <person name="Brambilla E."/>
            <person name="Klenk H.-P."/>
            <person name="Eisen J.A."/>
        </authorList>
    </citation>
    <scope>NUCLEOTIDE SEQUENCE [LARGE SCALE GENOMIC DNA]</scope>
    <source>
        <strain evidence="2">ATCC 700848 / DSM 11109 / ASRB2</strain>
    </source>
</reference>
<protein>
    <recommendedName>
        <fullName evidence="3">DUF1858 domain-containing protein</fullName>
    </recommendedName>
</protein>
<dbReference type="Proteomes" id="UP000000483">
    <property type="component" value="Chromosome"/>
</dbReference>
<dbReference type="KEGG" id="dao:Desac_0455"/>
<dbReference type="eggNOG" id="ENOG5033J0Y">
    <property type="taxonomic scope" value="Bacteria"/>
</dbReference>
<name>F2NF02_DESAR</name>
<dbReference type="HOGENOM" id="CLU_180540_2_0_7"/>
<dbReference type="RefSeq" id="WP_013705455.1">
    <property type="nucleotide sequence ID" value="NC_015388.1"/>
</dbReference>
<accession>F2NF02</accession>
<proteinExistence type="predicted"/>